<dbReference type="InterPro" id="IPR047817">
    <property type="entry name" value="ABC2_TM_bact-type"/>
</dbReference>
<comment type="subcellular location">
    <subcellularLocation>
        <location evidence="11">Cell inner membrane</location>
        <topology evidence="11">Multi-pass membrane protein</topology>
    </subcellularLocation>
    <subcellularLocation>
        <location evidence="1">Cell membrane</location>
        <topology evidence="1">Multi-pass membrane protein</topology>
    </subcellularLocation>
</comment>
<organism evidence="13 14">
    <name type="scientific">Achromobacter pulmonis</name>
    <dbReference type="NCBI Taxonomy" id="1389932"/>
    <lineage>
        <taxon>Bacteria</taxon>
        <taxon>Pseudomonadati</taxon>
        <taxon>Pseudomonadota</taxon>
        <taxon>Betaproteobacteria</taxon>
        <taxon>Burkholderiales</taxon>
        <taxon>Alcaligenaceae</taxon>
        <taxon>Achromobacter</taxon>
    </lineage>
</organism>
<comment type="similarity">
    <text evidence="2 11">Belongs to the ABC-2 integral membrane protein family.</text>
</comment>
<evidence type="ECO:0000256" key="5">
    <source>
        <dbReference type="ARBA" id="ARBA00022597"/>
    </source>
</evidence>
<name>A0A2N8K9J9_9BURK</name>
<dbReference type="PRINTS" id="PR00164">
    <property type="entry name" value="ABC2TRNSPORT"/>
</dbReference>
<feature type="transmembrane region" description="Helical" evidence="11">
    <location>
        <begin position="187"/>
        <end position="205"/>
    </location>
</feature>
<feature type="transmembrane region" description="Helical" evidence="11">
    <location>
        <begin position="153"/>
        <end position="175"/>
    </location>
</feature>
<keyword evidence="7" id="KW-0972">Capsule biogenesis/degradation</keyword>
<dbReference type="InterPro" id="IPR000412">
    <property type="entry name" value="ABC_2_transport"/>
</dbReference>
<keyword evidence="8 11" id="KW-1133">Transmembrane helix</keyword>
<evidence type="ECO:0000256" key="11">
    <source>
        <dbReference type="RuleBase" id="RU361157"/>
    </source>
</evidence>
<dbReference type="Proteomes" id="UP000235994">
    <property type="component" value="Unassembled WGS sequence"/>
</dbReference>
<evidence type="ECO:0000259" key="12">
    <source>
        <dbReference type="PROSITE" id="PS51012"/>
    </source>
</evidence>
<evidence type="ECO:0000256" key="2">
    <source>
        <dbReference type="ARBA" id="ARBA00007783"/>
    </source>
</evidence>
<keyword evidence="10 11" id="KW-0472">Membrane</keyword>
<dbReference type="GO" id="GO:0043190">
    <property type="term" value="C:ATP-binding cassette (ABC) transporter complex"/>
    <property type="evidence" value="ECO:0007669"/>
    <property type="project" value="InterPro"/>
</dbReference>
<dbReference type="RefSeq" id="WP_102776085.1">
    <property type="nucleotide sequence ID" value="NZ_POQS01000011.1"/>
</dbReference>
<keyword evidence="5" id="KW-0762">Sugar transport</keyword>
<accession>A0A2N8K9J9</accession>
<evidence type="ECO:0000313" key="13">
    <source>
        <dbReference type="EMBL" id="PND30131.1"/>
    </source>
</evidence>
<dbReference type="PROSITE" id="PS51012">
    <property type="entry name" value="ABC_TM2"/>
    <property type="match status" value="1"/>
</dbReference>
<dbReference type="GO" id="GO:0140359">
    <property type="term" value="F:ABC-type transporter activity"/>
    <property type="evidence" value="ECO:0007669"/>
    <property type="project" value="InterPro"/>
</dbReference>
<dbReference type="Pfam" id="PF01061">
    <property type="entry name" value="ABC2_membrane"/>
    <property type="match status" value="1"/>
</dbReference>
<dbReference type="PIRSF" id="PIRSF006648">
    <property type="entry name" value="DrrB"/>
    <property type="match status" value="1"/>
</dbReference>
<evidence type="ECO:0000313" key="14">
    <source>
        <dbReference type="Proteomes" id="UP000235994"/>
    </source>
</evidence>
<keyword evidence="6 11" id="KW-0812">Transmembrane</keyword>
<evidence type="ECO:0000256" key="8">
    <source>
        <dbReference type="ARBA" id="ARBA00022989"/>
    </source>
</evidence>
<comment type="caution">
    <text evidence="13">The sequence shown here is derived from an EMBL/GenBank/DDBJ whole genome shotgun (WGS) entry which is preliminary data.</text>
</comment>
<dbReference type="PANTHER" id="PTHR30413">
    <property type="entry name" value="INNER MEMBRANE TRANSPORT PERMEASE"/>
    <property type="match status" value="1"/>
</dbReference>
<dbReference type="GO" id="GO:0015920">
    <property type="term" value="P:lipopolysaccharide transport"/>
    <property type="evidence" value="ECO:0007669"/>
    <property type="project" value="TreeGrafter"/>
</dbReference>
<evidence type="ECO:0000256" key="1">
    <source>
        <dbReference type="ARBA" id="ARBA00004651"/>
    </source>
</evidence>
<evidence type="ECO:0000256" key="3">
    <source>
        <dbReference type="ARBA" id="ARBA00022448"/>
    </source>
</evidence>
<dbReference type="PANTHER" id="PTHR30413:SF10">
    <property type="entry name" value="CAPSULE POLYSACCHARIDE EXPORT INNER-MEMBRANE PROTEIN CTRC"/>
    <property type="match status" value="1"/>
</dbReference>
<dbReference type="AlphaFoldDB" id="A0A2N8K9J9"/>
<sequence length="272" mass="30671">MQHFSASPREMVTSLWRHRELIKASAKREVLGRYRGSFFGLLWSFFNPILMLAVYTFVFSEVFNARWTAGSESKTEFALVLFAGLIIFTLFAECINRAPGLILSNVNYVKKVVFPLEILPFVTLLSAMFHGAISLGVWLLAYGVLFGIPHPTALYLPLIILPLVLFIMGLSWALASLGVYLRDVGQFIGVVTTVLMFLSPIFYPATALPEAYRHLLYFNPLTPVIEQARAVLYFGNVPDFAMLGVYWVASFTIAWLGFAWFQKTRKGFADVL</sequence>
<dbReference type="InterPro" id="IPR013525">
    <property type="entry name" value="ABC2_TM"/>
</dbReference>
<reference evidence="13 14" key="1">
    <citation type="submission" date="2018-01" db="EMBL/GenBank/DDBJ databases">
        <title>The draft genome of an aniline degradation strain ANB-1.</title>
        <authorList>
            <person name="Zhang L."/>
            <person name="Jiang J."/>
        </authorList>
    </citation>
    <scope>NUCLEOTIDE SEQUENCE [LARGE SCALE GENOMIC DNA]</scope>
    <source>
        <strain evidence="13 14">ANB-1</strain>
    </source>
</reference>
<evidence type="ECO:0000256" key="4">
    <source>
        <dbReference type="ARBA" id="ARBA00022475"/>
    </source>
</evidence>
<feature type="transmembrane region" description="Helical" evidence="11">
    <location>
        <begin position="37"/>
        <end position="57"/>
    </location>
</feature>
<feature type="transmembrane region" description="Helical" evidence="11">
    <location>
        <begin position="116"/>
        <end position="141"/>
    </location>
</feature>
<keyword evidence="9" id="KW-0625">Polysaccharide transport</keyword>
<protein>
    <recommendedName>
        <fullName evidence="11">Transport permease protein</fullName>
    </recommendedName>
</protein>
<keyword evidence="4 11" id="KW-1003">Cell membrane</keyword>
<feature type="domain" description="ABC transmembrane type-2" evidence="12">
    <location>
        <begin position="39"/>
        <end position="264"/>
    </location>
</feature>
<dbReference type="GO" id="GO:0015774">
    <property type="term" value="P:polysaccharide transport"/>
    <property type="evidence" value="ECO:0007669"/>
    <property type="project" value="UniProtKB-KW"/>
</dbReference>
<dbReference type="EMBL" id="POQS01000011">
    <property type="protein sequence ID" value="PND30131.1"/>
    <property type="molecule type" value="Genomic_DNA"/>
</dbReference>
<evidence type="ECO:0000256" key="6">
    <source>
        <dbReference type="ARBA" id="ARBA00022692"/>
    </source>
</evidence>
<proteinExistence type="inferred from homology"/>
<evidence type="ECO:0000256" key="9">
    <source>
        <dbReference type="ARBA" id="ARBA00023047"/>
    </source>
</evidence>
<keyword evidence="14" id="KW-1185">Reference proteome</keyword>
<keyword evidence="3 11" id="KW-0813">Transport</keyword>
<evidence type="ECO:0000256" key="10">
    <source>
        <dbReference type="ARBA" id="ARBA00023136"/>
    </source>
</evidence>
<feature type="transmembrane region" description="Helical" evidence="11">
    <location>
        <begin position="77"/>
        <end position="95"/>
    </location>
</feature>
<gene>
    <name evidence="13" type="ORF">C1I89_30910</name>
</gene>
<evidence type="ECO:0000256" key="7">
    <source>
        <dbReference type="ARBA" id="ARBA00022903"/>
    </source>
</evidence>
<feature type="transmembrane region" description="Helical" evidence="11">
    <location>
        <begin position="240"/>
        <end position="261"/>
    </location>
</feature>